<dbReference type="InterPro" id="IPR000594">
    <property type="entry name" value="ThiF_NAD_FAD-bd"/>
</dbReference>
<dbReference type="InterPro" id="IPR045886">
    <property type="entry name" value="ThiF/MoeB/HesA"/>
</dbReference>
<dbReference type="InterPro" id="IPR035985">
    <property type="entry name" value="Ubiquitin-activating_enz"/>
</dbReference>
<dbReference type="GO" id="GO:0061504">
    <property type="term" value="P:cyclic threonylcarbamoyladenosine biosynthetic process"/>
    <property type="evidence" value="ECO:0007669"/>
    <property type="project" value="TreeGrafter"/>
</dbReference>
<sequence length="475" mass="52607">MKKDRSDLWIGLVAGSLSTVIATWCLQRYQSTKNPQTLYSPTLNQTPTASTLLPDDIRDEQLSRHLLYFGEDGMDRLKRCKICVVGLGGVGSHTAHMLARAGVGYLRLIDFDQVTLSSLNRHACAVLADVGTPKATCLAKFCRRICPDPTKLVLDTRVEMYTADTGAALLSLPDGEHWDLVVDAIDDVPTKAVLLARCCQTQTRVVSCMGAGGKADVTRLHVSDLRTASRDPLATKLRQHLKKYMADHSDDQKSDYLDNMDKISIVYSTEKPVVKLADFTAEQKEAGVHQFGAVDGMRIRVIPVLGTMPAIMGQALAAMVLTQVGNKPFQPVTGERVGKNVRNKLFQHLQTREDRIQKRVLQNTTRDDVATIATTGGTVVDSVWIGPLQIDRDDVEYLNEIWRNRCGVTNARLGTTLELVRWNNAKPSRCDNLVLMCTAAIQAFDKPGGKEKIPAYVVQRIEERLATCQNDRLAY</sequence>
<proteinExistence type="predicted"/>
<dbReference type="AlphaFoldDB" id="A0A8J9X9L4"/>
<dbReference type="GO" id="GO:0008641">
    <property type="term" value="F:ubiquitin-like modifier activating enzyme activity"/>
    <property type="evidence" value="ECO:0007669"/>
    <property type="project" value="InterPro"/>
</dbReference>
<dbReference type="Pfam" id="PF00899">
    <property type="entry name" value="ThiF"/>
    <property type="match status" value="1"/>
</dbReference>
<dbReference type="PANTHER" id="PTHR43267">
    <property type="entry name" value="TRNA THREONYLCARBAMOYLADENOSINE DEHYDRATASE"/>
    <property type="match status" value="1"/>
</dbReference>
<accession>A0A8J9X9L4</accession>
<dbReference type="EMBL" id="OU594948">
    <property type="protein sequence ID" value="CAG9292568.1"/>
    <property type="molecule type" value="Genomic_DNA"/>
</dbReference>
<dbReference type="SUPFAM" id="SSF69572">
    <property type="entry name" value="Activating enzymes of the ubiquitin-like proteins"/>
    <property type="match status" value="1"/>
</dbReference>
<dbReference type="CDD" id="cd00755">
    <property type="entry name" value="YgdL_like"/>
    <property type="match status" value="1"/>
</dbReference>
<dbReference type="PANTHER" id="PTHR43267:SF2">
    <property type="entry name" value="TRNA THREONYLCARBAMOYLADENOSINE DEHYDRATASE 1-RELATED"/>
    <property type="match status" value="1"/>
</dbReference>
<name>A0A8J9X9L4_PHATR</name>
<organism evidence="2">
    <name type="scientific">Phaeodactylum tricornutum</name>
    <name type="common">Diatom</name>
    <dbReference type="NCBI Taxonomy" id="2850"/>
    <lineage>
        <taxon>Eukaryota</taxon>
        <taxon>Sar</taxon>
        <taxon>Stramenopiles</taxon>
        <taxon>Ochrophyta</taxon>
        <taxon>Bacillariophyta</taxon>
        <taxon>Bacillariophyceae</taxon>
        <taxon>Bacillariophycidae</taxon>
        <taxon>Naviculales</taxon>
        <taxon>Phaeodactylaceae</taxon>
        <taxon>Phaeodactylum</taxon>
    </lineage>
</organism>
<protein>
    <recommendedName>
        <fullName evidence="1">THIF-type NAD/FAD binding fold domain-containing protein</fullName>
    </recommendedName>
</protein>
<gene>
    <name evidence="2" type="ORF">PTTT1_LOCUS49158</name>
</gene>
<feature type="domain" description="THIF-type NAD/FAD binding fold" evidence="1">
    <location>
        <begin position="63"/>
        <end position="348"/>
    </location>
</feature>
<dbReference type="Gene3D" id="3.40.50.720">
    <property type="entry name" value="NAD(P)-binding Rossmann-like Domain"/>
    <property type="match status" value="1"/>
</dbReference>
<dbReference type="Proteomes" id="UP000836788">
    <property type="component" value="Chromosome 7"/>
</dbReference>
<evidence type="ECO:0000313" key="2">
    <source>
        <dbReference type="EMBL" id="CAG9292568.1"/>
    </source>
</evidence>
<evidence type="ECO:0000259" key="1">
    <source>
        <dbReference type="Pfam" id="PF00899"/>
    </source>
</evidence>
<dbReference type="GO" id="GO:0061503">
    <property type="term" value="F:tRNA threonylcarbamoyladenosine dehydratase"/>
    <property type="evidence" value="ECO:0007669"/>
    <property type="project" value="TreeGrafter"/>
</dbReference>
<dbReference type="OMA" id="GSWVVTM"/>
<reference evidence="2" key="1">
    <citation type="submission" date="2022-02" db="EMBL/GenBank/DDBJ databases">
        <authorList>
            <person name="Giguere J D."/>
        </authorList>
    </citation>
    <scope>NUCLEOTIDE SEQUENCE</scope>
    <source>
        <strain evidence="2">CCAP 1055/1</strain>
    </source>
</reference>